<dbReference type="InterPro" id="IPR045304">
    <property type="entry name" value="LbH_SAT"/>
</dbReference>
<dbReference type="Gene3D" id="2.160.10.10">
    <property type="entry name" value="Hexapeptide repeat proteins"/>
    <property type="match status" value="1"/>
</dbReference>
<organism evidence="3 4">
    <name type="scientific">Atlantibacter hermannii NBRC 105704</name>
    <dbReference type="NCBI Taxonomy" id="1115512"/>
    <lineage>
        <taxon>Bacteria</taxon>
        <taxon>Pseudomonadati</taxon>
        <taxon>Pseudomonadota</taxon>
        <taxon>Gammaproteobacteria</taxon>
        <taxon>Enterobacterales</taxon>
        <taxon>Enterobacteriaceae</taxon>
        <taxon>Atlantibacter</taxon>
    </lineage>
</organism>
<dbReference type="AlphaFoldDB" id="H5UW89"/>
<evidence type="ECO:0000256" key="1">
    <source>
        <dbReference type="ARBA" id="ARBA00022679"/>
    </source>
</evidence>
<accession>H5UW89</accession>
<dbReference type="PANTHER" id="PTHR42811">
    <property type="entry name" value="SERINE ACETYLTRANSFERASE"/>
    <property type="match status" value="1"/>
</dbReference>
<keyword evidence="2 3" id="KW-0012">Acyltransferase</keyword>
<dbReference type="eggNOG" id="COG1045">
    <property type="taxonomic scope" value="Bacteria"/>
</dbReference>
<evidence type="ECO:0000313" key="4">
    <source>
        <dbReference type="Proteomes" id="UP000010297"/>
    </source>
</evidence>
<dbReference type="GO" id="GO:0016746">
    <property type="term" value="F:acyltransferase activity"/>
    <property type="evidence" value="ECO:0007669"/>
    <property type="project" value="UniProtKB-KW"/>
</dbReference>
<sequence length="195" mass="22215">MLKYLLAFLFVLFGKTDNLFSFWKAEIIRRDKLVIHRLLREKKQRNRNFLFWWRLANEMYINGGKIQKKAAEKLNIRILEKFGCEISLGATIGKGLMIPHHAGIVIHNAVEIGENFVIRQNTTIGQKDSDKKTARLIIGDNVDIGANTCIVGLTHRIGNNVKIGAMSFVNGDIPDNCTYITRKQNSVITHYSTTQ</sequence>
<reference evidence="3 4" key="1">
    <citation type="submission" date="2012-02" db="EMBL/GenBank/DDBJ databases">
        <title>Whole genome shotgun sequence of Escherichia hermannii NBRC 105704.</title>
        <authorList>
            <person name="Yoshida I."/>
            <person name="Hosoyama A."/>
            <person name="Tsuchikane K."/>
            <person name="Katsumata H."/>
            <person name="Yamazaki S."/>
            <person name="Fujita N."/>
        </authorList>
    </citation>
    <scope>NUCLEOTIDE SEQUENCE [LARGE SCALE GENOMIC DNA]</scope>
    <source>
        <strain evidence="3 4">NBRC 105704</strain>
    </source>
</reference>
<dbReference type="CDD" id="cd03354">
    <property type="entry name" value="LbH_SAT"/>
    <property type="match status" value="1"/>
</dbReference>
<proteinExistence type="predicted"/>
<gene>
    <name evidence="3" type="ORF">EH105704_01_01750</name>
</gene>
<dbReference type="EMBL" id="BAFF01000001">
    <property type="protein sequence ID" value="GAB50170.1"/>
    <property type="molecule type" value="Genomic_DNA"/>
</dbReference>
<dbReference type="SUPFAM" id="SSF51161">
    <property type="entry name" value="Trimeric LpxA-like enzymes"/>
    <property type="match status" value="1"/>
</dbReference>
<dbReference type="GeneID" id="92830852"/>
<dbReference type="Proteomes" id="UP000010297">
    <property type="component" value="Unassembled WGS sequence"/>
</dbReference>
<dbReference type="RefSeq" id="WP_002433870.1">
    <property type="nucleotide sequence ID" value="NZ_BAFF01000001.1"/>
</dbReference>
<keyword evidence="4" id="KW-1185">Reference proteome</keyword>
<comment type="caution">
    <text evidence="3">The sequence shown here is derived from an EMBL/GenBank/DDBJ whole genome shotgun (WGS) entry which is preliminary data.</text>
</comment>
<keyword evidence="1 3" id="KW-0808">Transferase</keyword>
<evidence type="ECO:0000256" key="2">
    <source>
        <dbReference type="ARBA" id="ARBA00023315"/>
    </source>
</evidence>
<name>H5UW89_ATLHE</name>
<protein>
    <submittedName>
        <fullName evidence="3">Putative acyltransferase</fullName>
    </submittedName>
</protein>
<dbReference type="InterPro" id="IPR011004">
    <property type="entry name" value="Trimer_LpxA-like_sf"/>
</dbReference>
<evidence type="ECO:0000313" key="3">
    <source>
        <dbReference type="EMBL" id="GAB50170.1"/>
    </source>
</evidence>